<keyword evidence="2" id="KW-0747">Spliceosome</keyword>
<keyword evidence="5" id="KW-1185">Reference proteome</keyword>
<dbReference type="SUPFAM" id="SSF54791">
    <property type="entry name" value="Eukaryotic type KH-domain (KH-domain type I)"/>
    <property type="match status" value="1"/>
</dbReference>
<comment type="function">
    <text evidence="2">Necessary for the splicing of pre-mRNA. Has a role in the recognition of the branch site (5'-UACUAAC-3'), the pyrimidine tract and the 3'-splice site at the 3'-end of introns.</text>
</comment>
<dbReference type="GO" id="GO:0000398">
    <property type="term" value="P:mRNA splicing, via spliceosome"/>
    <property type="evidence" value="ECO:0007669"/>
    <property type="project" value="UniProtKB-UniRule"/>
</dbReference>
<keyword evidence="1" id="KW-0694">RNA-binding</keyword>
<evidence type="ECO:0000259" key="3">
    <source>
        <dbReference type="Pfam" id="PF22675"/>
    </source>
</evidence>
<keyword evidence="2" id="KW-0862">Zinc</keyword>
<keyword evidence="2" id="KW-0508">mRNA splicing</keyword>
<dbReference type="InterPro" id="IPR036612">
    <property type="entry name" value="KH_dom_type_1_sf"/>
</dbReference>
<dbReference type="Gene3D" id="3.30.1370.10">
    <property type="entry name" value="K Homology domain, type 1"/>
    <property type="match status" value="1"/>
</dbReference>
<evidence type="ECO:0000313" key="4">
    <source>
        <dbReference type="EMBL" id="KFH47946.1"/>
    </source>
</evidence>
<dbReference type="InterPro" id="IPR045071">
    <property type="entry name" value="BBP-like"/>
</dbReference>
<dbReference type="GO" id="GO:0008270">
    <property type="term" value="F:zinc ion binding"/>
    <property type="evidence" value="ECO:0007669"/>
    <property type="project" value="UniProtKB-UniRule"/>
</dbReference>
<reference evidence="5" key="1">
    <citation type="journal article" date="2014" name="Genome Announc.">
        <title>Genome sequence and annotation of Acremonium chrysogenum, producer of the beta-lactam antibiotic cephalosporin C.</title>
        <authorList>
            <person name="Terfehr D."/>
            <person name="Dahlmann T.A."/>
            <person name="Specht T."/>
            <person name="Zadra I."/>
            <person name="Kuernsteiner H."/>
            <person name="Kueck U."/>
        </authorList>
    </citation>
    <scope>NUCLEOTIDE SEQUENCE [LARGE SCALE GENOMIC DNA]</scope>
    <source>
        <strain evidence="5">ATCC 11550 / CBS 779.69 / DSM 880 / IAM 14645 / JCM 23072 / IMI 49137</strain>
    </source>
</reference>
<dbReference type="AlphaFoldDB" id="A0A086TF14"/>
<sequence length="169" mass="18860">MEKQTGATIAIRGKGSVKEGRAGTLARYGAADDGNQPLHVRITSESQRKVDEGKRLIQQIIDNAVSVPDYQNEHKLKQLRNVAMANGTFRDDEGQRAQHQIAYYMNPARGCASDEKSTIVTTSRGPSDAHMDEEYKRFMGDIAMENGEGKITDGQPDYAIKLPPWRMRH</sequence>
<keyword evidence="2" id="KW-0539">Nucleus</keyword>
<dbReference type="STRING" id="857340.A0A086TF14"/>
<protein>
    <recommendedName>
        <fullName evidence="2">Branchpoint-bridging protein</fullName>
    </recommendedName>
</protein>
<keyword evidence="2" id="KW-0479">Metal-binding</keyword>
<name>A0A086TF14_HAPC1</name>
<feature type="domain" description="KHDC4/BBP-like KH-domain type I" evidence="3">
    <location>
        <begin position="1"/>
        <end position="62"/>
    </location>
</feature>
<dbReference type="OrthoDB" id="6777263at2759"/>
<comment type="caution">
    <text evidence="4">The sequence shown here is derived from an EMBL/GenBank/DDBJ whole genome shotgun (WGS) entry which is preliminary data.</text>
</comment>
<dbReference type="EMBL" id="JPKY01000006">
    <property type="protein sequence ID" value="KFH47946.1"/>
    <property type="molecule type" value="Genomic_DNA"/>
</dbReference>
<evidence type="ECO:0000256" key="2">
    <source>
        <dbReference type="RuleBase" id="RU367126"/>
    </source>
</evidence>
<dbReference type="HOGENOM" id="CLU_1578040_0_0_1"/>
<comment type="subcellular location">
    <subcellularLocation>
        <location evidence="2">Nucleus</location>
    </subcellularLocation>
</comment>
<organism evidence="4 5">
    <name type="scientific">Hapsidospora chrysogenum (strain ATCC 11550 / CBS 779.69 / DSM 880 / IAM 14645 / JCM 23072 / IMI 49137)</name>
    <name type="common">Acremonium chrysogenum</name>
    <dbReference type="NCBI Taxonomy" id="857340"/>
    <lineage>
        <taxon>Eukaryota</taxon>
        <taxon>Fungi</taxon>
        <taxon>Dikarya</taxon>
        <taxon>Ascomycota</taxon>
        <taxon>Pezizomycotina</taxon>
        <taxon>Sordariomycetes</taxon>
        <taxon>Hypocreomycetidae</taxon>
        <taxon>Hypocreales</taxon>
        <taxon>Bionectriaceae</taxon>
        <taxon>Hapsidospora</taxon>
    </lineage>
</organism>
<comment type="similarity">
    <text evidence="2">Belongs to the BBP/SF1 family.</text>
</comment>
<dbReference type="InterPro" id="IPR055256">
    <property type="entry name" value="KH_1_KHDC4/BBP-like"/>
</dbReference>
<evidence type="ECO:0000313" key="5">
    <source>
        <dbReference type="Proteomes" id="UP000029964"/>
    </source>
</evidence>
<dbReference type="GO" id="GO:0045131">
    <property type="term" value="F:pre-mRNA branch point binding"/>
    <property type="evidence" value="ECO:0007669"/>
    <property type="project" value="UniProtKB-UniRule"/>
</dbReference>
<keyword evidence="2" id="KW-0863">Zinc-finger</keyword>
<proteinExistence type="inferred from homology"/>
<evidence type="ECO:0000256" key="1">
    <source>
        <dbReference type="ARBA" id="ARBA00022884"/>
    </source>
</evidence>
<dbReference type="PANTHER" id="PTHR11208:SF45">
    <property type="entry name" value="SPLICING FACTOR 1"/>
    <property type="match status" value="1"/>
</dbReference>
<dbReference type="Pfam" id="PF22675">
    <property type="entry name" value="KH-I_KHDC4-BBP"/>
    <property type="match status" value="1"/>
</dbReference>
<accession>A0A086TF14</accession>
<gene>
    <name evidence="4" type="ORF">ACRE_011750</name>
</gene>
<dbReference type="Proteomes" id="UP000029964">
    <property type="component" value="Unassembled WGS sequence"/>
</dbReference>
<keyword evidence="2" id="KW-0507">mRNA processing</keyword>
<dbReference type="PANTHER" id="PTHR11208">
    <property type="entry name" value="RNA-BINDING PROTEIN RELATED"/>
    <property type="match status" value="1"/>
</dbReference>
<dbReference type="GO" id="GO:0048024">
    <property type="term" value="P:regulation of mRNA splicing, via spliceosome"/>
    <property type="evidence" value="ECO:0007669"/>
    <property type="project" value="TreeGrafter"/>
</dbReference>
<dbReference type="GO" id="GO:0003729">
    <property type="term" value="F:mRNA binding"/>
    <property type="evidence" value="ECO:0007669"/>
    <property type="project" value="TreeGrafter"/>
</dbReference>
<dbReference type="GO" id="GO:0005681">
    <property type="term" value="C:spliceosomal complex"/>
    <property type="evidence" value="ECO:0007669"/>
    <property type="project" value="UniProtKB-KW"/>
</dbReference>